<protein>
    <recommendedName>
        <fullName evidence="3">Tn3 transposase DDE domain-containing protein</fullName>
    </recommendedName>
</protein>
<reference evidence="1 2" key="1">
    <citation type="submission" date="2019-07" db="EMBL/GenBank/DDBJ databases">
        <title>Genomic Encyclopedia of Type Strains, Phase IV (KMG-IV): sequencing the most valuable type-strain genomes for metagenomic binning, comparative biology and taxonomic classification.</title>
        <authorList>
            <person name="Goeker M."/>
        </authorList>
    </citation>
    <scope>NUCLEOTIDE SEQUENCE [LARGE SCALE GENOMIC DNA]</scope>
    <source>
        <strain evidence="1 2">DSM 44831</strain>
    </source>
</reference>
<organism evidence="1 2">
    <name type="scientific">Nocardia caishijiensis</name>
    <dbReference type="NCBI Taxonomy" id="184756"/>
    <lineage>
        <taxon>Bacteria</taxon>
        <taxon>Bacillati</taxon>
        <taxon>Actinomycetota</taxon>
        <taxon>Actinomycetes</taxon>
        <taxon>Mycobacteriales</taxon>
        <taxon>Nocardiaceae</taxon>
        <taxon>Nocardia</taxon>
    </lineage>
</organism>
<proteinExistence type="predicted"/>
<accession>A0ABQ6YNS8</accession>
<evidence type="ECO:0000313" key="2">
    <source>
        <dbReference type="Proteomes" id="UP000798951"/>
    </source>
</evidence>
<comment type="caution">
    <text evidence="1">The sequence shown here is derived from an EMBL/GenBank/DDBJ whole genome shotgun (WGS) entry which is preliminary data.</text>
</comment>
<evidence type="ECO:0008006" key="3">
    <source>
        <dbReference type="Google" id="ProtNLM"/>
    </source>
</evidence>
<keyword evidence="2" id="KW-1185">Reference proteome</keyword>
<sequence>MPGGGKGGGSTRFGILNRLGVDPGVRLGFSDAGAHLRNTAFYNFGLRFLRRVHRAEQAGPFMTRPARQVLALNSCRMRAGSRLAGPP</sequence>
<name>A0ABQ6YNS8_9NOCA</name>
<evidence type="ECO:0000313" key="1">
    <source>
        <dbReference type="EMBL" id="KAF0847323.1"/>
    </source>
</evidence>
<gene>
    <name evidence="1" type="ORF">FNL39_103221</name>
</gene>
<dbReference type="Proteomes" id="UP000798951">
    <property type="component" value="Unassembled WGS sequence"/>
</dbReference>
<dbReference type="EMBL" id="VMSD01000003">
    <property type="protein sequence ID" value="KAF0847323.1"/>
    <property type="molecule type" value="Genomic_DNA"/>
</dbReference>